<organism evidence="6 7">
    <name type="scientific">Steinernema hermaphroditum</name>
    <dbReference type="NCBI Taxonomy" id="289476"/>
    <lineage>
        <taxon>Eukaryota</taxon>
        <taxon>Metazoa</taxon>
        <taxon>Ecdysozoa</taxon>
        <taxon>Nematoda</taxon>
        <taxon>Chromadorea</taxon>
        <taxon>Rhabditida</taxon>
        <taxon>Tylenchina</taxon>
        <taxon>Panagrolaimomorpha</taxon>
        <taxon>Strongyloidoidea</taxon>
        <taxon>Steinernematidae</taxon>
        <taxon>Steinernema</taxon>
    </lineage>
</organism>
<accession>A0AA39H9Z7</accession>
<keyword evidence="4 5" id="KW-0472">Membrane</keyword>
<keyword evidence="2 5" id="KW-0812">Transmembrane</keyword>
<dbReference type="PANTHER" id="PTHR12479">
    <property type="entry name" value="LYSOSOMAL-ASSOCIATED TRANSMEMBRANE PROTEIN"/>
    <property type="match status" value="1"/>
</dbReference>
<evidence type="ECO:0000256" key="3">
    <source>
        <dbReference type="ARBA" id="ARBA00022989"/>
    </source>
</evidence>
<keyword evidence="3 5" id="KW-1133">Transmembrane helix</keyword>
<sequence>MVADPKSSTFQCCRLISCRTATVVLGVLTIGVSLFVLFGIIDDTLSPMVVRTAVKIHNVVLVLLAFFVIVGAKNKRAYFLIPYMTYLFMIVVIALLIAIGSALGQANIGWVIAASHAQTDSSQDLVMIIRIQLLSATIIFSLVAAVMMWLLQVVRSCYREIREEQEVKKSVVTCWHA</sequence>
<feature type="transmembrane region" description="Helical" evidence="5">
    <location>
        <begin position="21"/>
        <end position="41"/>
    </location>
</feature>
<keyword evidence="7" id="KW-1185">Reference proteome</keyword>
<dbReference type="EMBL" id="JAUCMV010000004">
    <property type="protein sequence ID" value="KAK0401980.1"/>
    <property type="molecule type" value="Genomic_DNA"/>
</dbReference>
<feature type="transmembrane region" description="Helical" evidence="5">
    <location>
        <begin position="53"/>
        <end position="72"/>
    </location>
</feature>
<dbReference type="AlphaFoldDB" id="A0AA39H9Z7"/>
<evidence type="ECO:0000256" key="2">
    <source>
        <dbReference type="ARBA" id="ARBA00022692"/>
    </source>
</evidence>
<dbReference type="PANTHER" id="PTHR12479:SF10">
    <property type="entry name" value="LYSOSOMAL-ASSOCIATED TRANSMEMBRANE PROTEIN"/>
    <property type="match status" value="1"/>
</dbReference>
<gene>
    <name evidence="6" type="ORF">QR680_016076</name>
</gene>
<dbReference type="GO" id="GO:0012505">
    <property type="term" value="C:endomembrane system"/>
    <property type="evidence" value="ECO:0007669"/>
    <property type="project" value="UniProtKB-SubCell"/>
</dbReference>
<protein>
    <submittedName>
        <fullName evidence="6">Uncharacterized protein</fullName>
    </submittedName>
</protein>
<name>A0AA39H9Z7_9BILA</name>
<reference evidence="6" key="1">
    <citation type="submission" date="2023-06" db="EMBL/GenBank/DDBJ databases">
        <title>Genomic analysis of the entomopathogenic nematode Steinernema hermaphroditum.</title>
        <authorList>
            <person name="Schwarz E.M."/>
            <person name="Heppert J.K."/>
            <person name="Baniya A."/>
            <person name="Schwartz H.T."/>
            <person name="Tan C.-H."/>
            <person name="Antoshechkin I."/>
            <person name="Sternberg P.W."/>
            <person name="Goodrich-Blair H."/>
            <person name="Dillman A.R."/>
        </authorList>
    </citation>
    <scope>NUCLEOTIDE SEQUENCE</scope>
    <source>
        <strain evidence="6">PS9179</strain>
        <tissue evidence="6">Whole animal</tissue>
    </source>
</reference>
<feature type="transmembrane region" description="Helical" evidence="5">
    <location>
        <begin position="128"/>
        <end position="151"/>
    </location>
</feature>
<comment type="subcellular location">
    <subcellularLocation>
        <location evidence="1">Endomembrane system</location>
        <topology evidence="1">Multi-pass membrane protein</topology>
    </subcellularLocation>
</comment>
<dbReference type="InterPro" id="IPR051115">
    <property type="entry name" value="LAPTM_transporter"/>
</dbReference>
<feature type="transmembrane region" description="Helical" evidence="5">
    <location>
        <begin position="84"/>
        <end position="108"/>
    </location>
</feature>
<dbReference type="GO" id="GO:0005765">
    <property type="term" value="C:lysosomal membrane"/>
    <property type="evidence" value="ECO:0007669"/>
    <property type="project" value="TreeGrafter"/>
</dbReference>
<evidence type="ECO:0000313" key="6">
    <source>
        <dbReference type="EMBL" id="KAK0401980.1"/>
    </source>
</evidence>
<dbReference type="Proteomes" id="UP001175271">
    <property type="component" value="Unassembled WGS sequence"/>
</dbReference>
<evidence type="ECO:0000256" key="5">
    <source>
        <dbReference type="SAM" id="Phobius"/>
    </source>
</evidence>
<evidence type="ECO:0000313" key="7">
    <source>
        <dbReference type="Proteomes" id="UP001175271"/>
    </source>
</evidence>
<proteinExistence type="predicted"/>
<comment type="caution">
    <text evidence="6">The sequence shown here is derived from an EMBL/GenBank/DDBJ whole genome shotgun (WGS) entry which is preliminary data.</text>
</comment>
<evidence type="ECO:0000256" key="4">
    <source>
        <dbReference type="ARBA" id="ARBA00023136"/>
    </source>
</evidence>
<evidence type="ECO:0000256" key="1">
    <source>
        <dbReference type="ARBA" id="ARBA00004127"/>
    </source>
</evidence>